<comment type="caution">
    <text evidence="9">The sequence shown here is derived from an EMBL/GenBank/DDBJ whole genome shotgun (WGS) entry which is preliminary data.</text>
</comment>
<dbReference type="Proteomes" id="UP001199424">
    <property type="component" value="Unassembled WGS sequence"/>
</dbReference>
<dbReference type="Pfam" id="PF00528">
    <property type="entry name" value="BPD_transp_1"/>
    <property type="match status" value="1"/>
</dbReference>
<reference evidence="9" key="1">
    <citation type="submission" date="2021-10" db="EMBL/GenBank/DDBJ databases">
        <title>Anaerobic single-cell dispensing facilitates the cultivation of human gut bacteria.</title>
        <authorList>
            <person name="Afrizal A."/>
        </authorList>
    </citation>
    <scope>NUCLEOTIDE SEQUENCE</scope>
    <source>
        <strain evidence="9">CLA-AA-H250</strain>
    </source>
</reference>
<evidence type="ECO:0000256" key="2">
    <source>
        <dbReference type="ARBA" id="ARBA00022448"/>
    </source>
</evidence>
<dbReference type="GO" id="GO:0005886">
    <property type="term" value="C:plasma membrane"/>
    <property type="evidence" value="ECO:0007669"/>
    <property type="project" value="UniProtKB-SubCell"/>
</dbReference>
<dbReference type="Gene3D" id="1.10.3720.10">
    <property type="entry name" value="MetI-like"/>
    <property type="match status" value="1"/>
</dbReference>
<evidence type="ECO:0000259" key="8">
    <source>
        <dbReference type="PROSITE" id="PS50928"/>
    </source>
</evidence>
<feature type="transmembrane region" description="Helical" evidence="7">
    <location>
        <begin position="87"/>
        <end position="108"/>
    </location>
</feature>
<dbReference type="PANTHER" id="PTHR43744:SF9">
    <property type="entry name" value="POLYGALACTURONAN_RHAMNOGALACTURONAN TRANSPORT SYSTEM PERMEASE PROTEIN YTCP"/>
    <property type="match status" value="1"/>
</dbReference>
<feature type="transmembrane region" description="Helical" evidence="7">
    <location>
        <begin position="120"/>
        <end position="138"/>
    </location>
</feature>
<dbReference type="PROSITE" id="PS50928">
    <property type="entry name" value="ABC_TM1"/>
    <property type="match status" value="1"/>
</dbReference>
<keyword evidence="3" id="KW-1003">Cell membrane</keyword>
<comment type="subcellular location">
    <subcellularLocation>
        <location evidence="1 7">Cell membrane</location>
        <topology evidence="1 7">Multi-pass membrane protein</topology>
    </subcellularLocation>
</comment>
<comment type="similarity">
    <text evidence="7">Belongs to the binding-protein-dependent transport system permease family.</text>
</comment>
<organism evidence="9 10">
    <name type="scientific">Hominenteromicrobium mulieris</name>
    <dbReference type="NCBI Taxonomy" id="2885357"/>
    <lineage>
        <taxon>Bacteria</taxon>
        <taxon>Bacillati</taxon>
        <taxon>Bacillota</taxon>
        <taxon>Clostridia</taxon>
        <taxon>Eubacteriales</taxon>
        <taxon>Oscillospiraceae</taxon>
        <taxon>Hominenteromicrobium</taxon>
    </lineage>
</organism>
<dbReference type="AlphaFoldDB" id="A0AAE3DG18"/>
<keyword evidence="5 7" id="KW-1133">Transmembrane helix</keyword>
<evidence type="ECO:0000313" key="9">
    <source>
        <dbReference type="EMBL" id="MCC2137071.1"/>
    </source>
</evidence>
<feature type="transmembrane region" description="Helical" evidence="7">
    <location>
        <begin position="150"/>
        <end position="170"/>
    </location>
</feature>
<dbReference type="GO" id="GO:0055085">
    <property type="term" value="P:transmembrane transport"/>
    <property type="evidence" value="ECO:0007669"/>
    <property type="project" value="InterPro"/>
</dbReference>
<keyword evidence="4 7" id="KW-0812">Transmembrane</keyword>
<evidence type="ECO:0000256" key="3">
    <source>
        <dbReference type="ARBA" id="ARBA00022475"/>
    </source>
</evidence>
<evidence type="ECO:0000256" key="7">
    <source>
        <dbReference type="RuleBase" id="RU363032"/>
    </source>
</evidence>
<dbReference type="CDD" id="cd06261">
    <property type="entry name" value="TM_PBP2"/>
    <property type="match status" value="1"/>
</dbReference>
<dbReference type="SUPFAM" id="SSF161098">
    <property type="entry name" value="MetI-like"/>
    <property type="match status" value="1"/>
</dbReference>
<dbReference type="RefSeq" id="WP_308449369.1">
    <property type="nucleotide sequence ID" value="NZ_JAJEQC010000007.1"/>
</dbReference>
<accession>A0AAE3DG18</accession>
<keyword evidence="2 7" id="KW-0813">Transport</keyword>
<evidence type="ECO:0000313" key="10">
    <source>
        <dbReference type="Proteomes" id="UP001199424"/>
    </source>
</evidence>
<dbReference type="PANTHER" id="PTHR43744">
    <property type="entry name" value="ABC TRANSPORTER PERMEASE PROTEIN MG189-RELATED-RELATED"/>
    <property type="match status" value="1"/>
</dbReference>
<feature type="transmembrane region" description="Helical" evidence="7">
    <location>
        <begin position="267"/>
        <end position="287"/>
    </location>
</feature>
<dbReference type="InterPro" id="IPR035906">
    <property type="entry name" value="MetI-like_sf"/>
</dbReference>
<sequence length="302" mass="33600">MQATIRKSNKVRRSKGDVIFDTVVYIITGLMILIAIYPMYFILIASISDPALVSSGEIVLVPNGFNLRAYEKLAEFDDIWTGYRNTILYVIGGTAITLAVNIPASFALSRKQLFGKRALMAMYLIPMFFTGGLIPTYMVVKAVNLVDNPLVMILPFSVASYYIIVGRTFFQNTIPEELWEAAQLDGCGQVRYFFIVALPLSKAVLAVIALWSAVGQWNGYFNALIYLRSPEFQPIQIALRNILINNQMMGMTQIGAAAVEARQLAELIKYASIVVSSLPIMLLYPFVQKYFNNGIMLGSVKG</sequence>
<evidence type="ECO:0000256" key="5">
    <source>
        <dbReference type="ARBA" id="ARBA00022989"/>
    </source>
</evidence>
<feature type="domain" description="ABC transmembrane type-1" evidence="8">
    <location>
        <begin position="83"/>
        <end position="275"/>
    </location>
</feature>
<gene>
    <name evidence="9" type="ORF">LKD31_08580</name>
</gene>
<evidence type="ECO:0000256" key="1">
    <source>
        <dbReference type="ARBA" id="ARBA00004651"/>
    </source>
</evidence>
<feature type="transmembrane region" description="Helical" evidence="7">
    <location>
        <begin position="22"/>
        <end position="47"/>
    </location>
</feature>
<keyword evidence="6 7" id="KW-0472">Membrane</keyword>
<dbReference type="EMBL" id="JAJEQC010000007">
    <property type="protein sequence ID" value="MCC2137071.1"/>
    <property type="molecule type" value="Genomic_DNA"/>
</dbReference>
<name>A0AAE3DG18_9FIRM</name>
<dbReference type="InterPro" id="IPR000515">
    <property type="entry name" value="MetI-like"/>
</dbReference>
<evidence type="ECO:0000256" key="4">
    <source>
        <dbReference type="ARBA" id="ARBA00022692"/>
    </source>
</evidence>
<evidence type="ECO:0000256" key="6">
    <source>
        <dbReference type="ARBA" id="ARBA00023136"/>
    </source>
</evidence>
<keyword evidence="10" id="KW-1185">Reference proteome</keyword>
<feature type="transmembrane region" description="Helical" evidence="7">
    <location>
        <begin position="190"/>
        <end position="214"/>
    </location>
</feature>
<proteinExistence type="inferred from homology"/>
<protein>
    <submittedName>
        <fullName evidence="9">Carbohydrate ABC transporter permease</fullName>
    </submittedName>
</protein>